<dbReference type="Proteomes" id="UP000070299">
    <property type="component" value="Unassembled WGS sequence"/>
</dbReference>
<dbReference type="InterPro" id="IPR052350">
    <property type="entry name" value="Metallo-dep_Lactonases"/>
</dbReference>
<sequence length="296" mass="34093">MSIENRLLNIKGIIDPHLHLFDLELGYYQWLKSSQAPFWPDKSKIARNFSEQDLQLAADMPLVGFVHIEAGFDNQQPWREIDWLETHCQLPFKSVACADLCSAQFPDVIQQLKQRSSVVGIRHILDEDASKILNHPLTRHHFANLADLNWRFDAQLSLVDTAGVDALLQLFKQFPNVAVLINHGGWPPQRKQNAERQIWAENLQKLAEHNNVAIKMSGWEMIERTWNVSDISGCINTCLRVFGAERVMLASNFPLCTFSHSYTQLWQNYQREFGLTDSLWQQLSATNAAHWYNVTP</sequence>
<evidence type="ECO:0000259" key="2">
    <source>
        <dbReference type="Pfam" id="PF04909"/>
    </source>
</evidence>
<keyword evidence="4" id="KW-1185">Reference proteome</keyword>
<dbReference type="SUPFAM" id="SSF51556">
    <property type="entry name" value="Metallo-dependent hydrolases"/>
    <property type="match status" value="1"/>
</dbReference>
<name>A0A148KMW7_9ALTE</name>
<accession>A0A148KMW7</accession>
<feature type="domain" description="Amidohydrolase-related" evidence="2">
    <location>
        <begin position="14"/>
        <end position="293"/>
    </location>
</feature>
<dbReference type="Gene3D" id="3.20.20.140">
    <property type="entry name" value="Metal-dependent hydrolases"/>
    <property type="match status" value="1"/>
</dbReference>
<evidence type="ECO:0000256" key="1">
    <source>
        <dbReference type="ARBA" id="ARBA00038310"/>
    </source>
</evidence>
<reference evidence="4" key="1">
    <citation type="submission" date="2016-02" db="EMBL/GenBank/DDBJ databases">
        <authorList>
            <person name="Schultz-Johansen M."/>
            <person name="Glaring M.A."/>
            <person name="Bech P.K."/>
            <person name="Stougaard P."/>
        </authorList>
    </citation>
    <scope>NUCLEOTIDE SEQUENCE [LARGE SCALE GENOMIC DNA]</scope>
    <source>
        <strain evidence="4">S66</strain>
    </source>
</reference>
<evidence type="ECO:0000313" key="4">
    <source>
        <dbReference type="Proteomes" id="UP000070299"/>
    </source>
</evidence>
<dbReference type="InterPro" id="IPR006680">
    <property type="entry name" value="Amidohydro-rel"/>
</dbReference>
<dbReference type="STRING" id="1799789.AX660_19025"/>
<dbReference type="InterPro" id="IPR032466">
    <property type="entry name" value="Metal_Hydrolase"/>
</dbReference>
<dbReference type="RefSeq" id="WP_068378887.1">
    <property type="nucleotide sequence ID" value="NZ_LSNE01000009.1"/>
</dbReference>
<dbReference type="OrthoDB" id="9787654at2"/>
<comment type="similarity">
    <text evidence="1">Belongs to the metallo-dependent hydrolases superfamily.</text>
</comment>
<dbReference type="GO" id="GO:0016787">
    <property type="term" value="F:hydrolase activity"/>
    <property type="evidence" value="ECO:0007669"/>
    <property type="project" value="InterPro"/>
</dbReference>
<evidence type="ECO:0000313" key="3">
    <source>
        <dbReference type="EMBL" id="KXI27652.1"/>
    </source>
</evidence>
<dbReference type="EMBL" id="LSNE01000009">
    <property type="protein sequence ID" value="KXI27652.1"/>
    <property type="molecule type" value="Genomic_DNA"/>
</dbReference>
<dbReference type="Pfam" id="PF04909">
    <property type="entry name" value="Amidohydro_2"/>
    <property type="match status" value="1"/>
</dbReference>
<protein>
    <recommendedName>
        <fullName evidence="2">Amidohydrolase-related domain-containing protein</fullName>
    </recommendedName>
</protein>
<dbReference type="PANTHER" id="PTHR43569:SF2">
    <property type="entry name" value="AMIDOHYDROLASE-RELATED DOMAIN-CONTAINING PROTEIN"/>
    <property type="match status" value="1"/>
</dbReference>
<gene>
    <name evidence="3" type="ORF">AX660_19025</name>
</gene>
<organism evidence="3 4">
    <name type="scientific">Paraglaciecola hydrolytica</name>
    <dbReference type="NCBI Taxonomy" id="1799789"/>
    <lineage>
        <taxon>Bacteria</taxon>
        <taxon>Pseudomonadati</taxon>
        <taxon>Pseudomonadota</taxon>
        <taxon>Gammaproteobacteria</taxon>
        <taxon>Alteromonadales</taxon>
        <taxon>Alteromonadaceae</taxon>
        <taxon>Paraglaciecola</taxon>
    </lineage>
</organism>
<comment type="caution">
    <text evidence="3">The sequence shown here is derived from an EMBL/GenBank/DDBJ whole genome shotgun (WGS) entry which is preliminary data.</text>
</comment>
<dbReference type="PANTHER" id="PTHR43569">
    <property type="entry name" value="AMIDOHYDROLASE"/>
    <property type="match status" value="1"/>
</dbReference>
<dbReference type="AlphaFoldDB" id="A0A148KMW7"/>
<proteinExistence type="inferred from homology"/>